<organism evidence="2 3">
    <name type="scientific">Microcystis aeruginosa Sj</name>
    <dbReference type="NCBI Taxonomy" id="1979544"/>
    <lineage>
        <taxon>Bacteria</taxon>
        <taxon>Bacillati</taxon>
        <taxon>Cyanobacteriota</taxon>
        <taxon>Cyanophyceae</taxon>
        <taxon>Oscillatoriophycideae</taxon>
        <taxon>Chroococcales</taxon>
        <taxon>Microcystaceae</taxon>
        <taxon>Microcystis</taxon>
    </lineage>
</organism>
<evidence type="ECO:0000256" key="1">
    <source>
        <dbReference type="SAM" id="SignalP"/>
    </source>
</evidence>
<dbReference type="SUPFAM" id="SSF55486">
    <property type="entry name" value="Metalloproteases ('zincins'), catalytic domain"/>
    <property type="match status" value="1"/>
</dbReference>
<feature type="signal peptide" evidence="1">
    <location>
        <begin position="1"/>
        <end position="32"/>
    </location>
</feature>
<evidence type="ECO:0000313" key="3">
    <source>
        <dbReference type="Proteomes" id="UP000248272"/>
    </source>
</evidence>
<reference evidence="2 3" key="1">
    <citation type="journal article" date="2018" name="Front. Microbiol.">
        <title>Adaptation of the Freshwater Bloom-Forming Cyanobacterium Microcystis aeruginosa to Brackish Water Is Driven by Recent Horizontal Transfer of Sucrose Genes.</title>
        <authorList>
            <person name="Tanabe Y."/>
            <person name="Hodoki Y."/>
            <person name="Sano T."/>
            <person name="Tada K."/>
            <person name="Watanabe M.M."/>
        </authorList>
    </citation>
    <scope>NUCLEOTIDE SEQUENCE [LARGE SCALE GENOMIC DNA]</scope>
    <source>
        <strain evidence="2 3">Sj</strain>
    </source>
</reference>
<dbReference type="Proteomes" id="UP000248272">
    <property type="component" value="Unassembled WGS sequence"/>
</dbReference>
<dbReference type="RefSeq" id="WP_110578624.1">
    <property type="nucleotide sequence ID" value="NZ_BDSG01000027.1"/>
</dbReference>
<feature type="chain" id="PRO_5016414312" description="Peptidase M12A domain-containing protein" evidence="1">
    <location>
        <begin position="33"/>
        <end position="692"/>
    </location>
</feature>
<gene>
    <name evidence="2" type="ORF">MSj_01432</name>
</gene>
<proteinExistence type="predicted"/>
<accession>A0A2Z6UY87</accession>
<protein>
    <recommendedName>
        <fullName evidence="4">Peptidase M12A domain-containing protein</fullName>
    </recommendedName>
</protein>
<dbReference type="EMBL" id="BDSG01000027">
    <property type="protein sequence ID" value="GBL09950.1"/>
    <property type="molecule type" value="Genomic_DNA"/>
</dbReference>
<sequence>MTPLTIKHLAAKASFASIVIAGVLMSASSAYAADSDRDGLPDEWELAGRYGSIDLRGNGVRVGRPDVILFVGREPGLAADTPREQLARLKRFFSEVPTRNSDGSSGINLVIIDRGEMPRDIGGLPYTDPRTREWTIPLEWRGYAHGYFLANGTGGGGSSPVCSDWGGSGYGWQLVAHELGHQLGLGHEAFGDSKPSPLYASLMNYLYSYSFAGSPEAVRFSPGEFVSFPLDETNLNENLPFSIDRLRFLEPYFRIRSAGPMQTHVDWNRNGIFGETGVRASITDGYAVPLGPYKYLDPTSGSPSLTAIGSNIFLVYPVASGDPLRFSTPFQTRRGGVALKLRQFINPRLSSTEDGILPEQTLLRSGASGNPTAQGFGNRLAVAFPGSGGSVALMMWRTSPAGIVGRPSPIFIPSLTGYASQVSLAVSGPRSWLPDGVSPGLPSPPNRLWLFAWSPADGGIRVVEISDTSGEMSSSTPRPRSGDAAHQVTYPPSAGGGVVTSASPIGVAFNRTTQKMILVTKTRIGTSDHRLQINELSLRDGRWVSEPARTVGLSENFDYESDSAPSLFVDDSPSGGLTGKITIVARRTRSDGASNINRYMEINDRTVAGGWRASLMGNEWNYSYSSPAIIRFGDNNFYAFRWYEPETPSEHNRIIVHRMADGISDGTLHDQDDVRYLSETGIRSCPRRPSDP</sequence>
<dbReference type="Gene3D" id="3.40.390.10">
    <property type="entry name" value="Collagenase (Catalytic Domain)"/>
    <property type="match status" value="1"/>
</dbReference>
<evidence type="ECO:0000313" key="2">
    <source>
        <dbReference type="EMBL" id="GBL09950.1"/>
    </source>
</evidence>
<keyword evidence="1" id="KW-0732">Signal</keyword>
<dbReference type="AlphaFoldDB" id="A0A2Z6UY87"/>
<evidence type="ECO:0008006" key="4">
    <source>
        <dbReference type="Google" id="ProtNLM"/>
    </source>
</evidence>
<name>A0A2Z6UY87_MICAE</name>
<dbReference type="InterPro" id="IPR024079">
    <property type="entry name" value="MetalloPept_cat_dom_sf"/>
</dbReference>
<comment type="caution">
    <text evidence="2">The sequence shown here is derived from an EMBL/GenBank/DDBJ whole genome shotgun (WGS) entry which is preliminary data.</text>
</comment>
<dbReference type="GO" id="GO:0008237">
    <property type="term" value="F:metallopeptidase activity"/>
    <property type="evidence" value="ECO:0007669"/>
    <property type="project" value="InterPro"/>
</dbReference>